<evidence type="ECO:0000256" key="3">
    <source>
        <dbReference type="ARBA" id="ARBA00023002"/>
    </source>
</evidence>
<dbReference type="GO" id="GO:0004497">
    <property type="term" value="F:monooxygenase activity"/>
    <property type="evidence" value="ECO:0007669"/>
    <property type="project" value="UniProtKB-KW"/>
</dbReference>
<sequence length="595" mass="66967">MANDLIVTFVLSLSVLFCLFKVGGVGSRASNLPPGPPTLPLLGNLHLVRLTSIYLDLGITNSNRCLFFDHMFNCKNGPKNTGNCHTARIRSITLTSRSDRPIYSLVLGTKVMIVLSSDDAVADVLVKKSGNYSDRPDMFIGQKIASGNLRLVVMRYGNNWRMIHRMIHNIMNIKAAVTYVPYQDLENKFLLEGLLDTPADFLAHIRRFTYSLSTQMIFGYRCVNNKDPNLLQLFESFEKWGKLAGSSSAQIADLFPVLQKLPDFITPNVSYAKKLFEIERKNYVGHWMKSKKALDSGKGLRHPGIRKLLINRFLQPCFCNDIYRVQSQEGFSDDAAGYISGSLLEAGSDTTASTLYGFIQAALVWPEVQQRAQEEIDQVVGPSRLPTIDDYENLPYIRCCIKESLRWMPTVILGVPHAAIKEDTYNGYVIPQGATVVNNVWAIHMDPERSENPRVFNPERFKGDDTSLYQSAVGNTKNRDNFVFGAGRRLCQGIHIAEQSLFLGISRLMWAFNFERPVDAKGVPIQYDIEDLVGGITVQPSDYPAIIKPRSPEKAQIIRDSVEECKQFLDPDTLQWKKVPEGMAFSTWMPDIAQD</sequence>
<dbReference type="InterPro" id="IPR002401">
    <property type="entry name" value="Cyt_P450_E_grp-I"/>
</dbReference>
<evidence type="ECO:0000313" key="8">
    <source>
        <dbReference type="EMBL" id="CEO57442.1"/>
    </source>
</evidence>
<evidence type="ECO:0000256" key="7">
    <source>
        <dbReference type="SAM" id="SignalP"/>
    </source>
</evidence>
<keyword evidence="3" id="KW-0560">Oxidoreductase</keyword>
<feature type="chain" id="PRO_5002132568" description="Cytochrome P450" evidence="7">
    <location>
        <begin position="28"/>
        <end position="595"/>
    </location>
</feature>
<dbReference type="PANTHER" id="PTHR46300">
    <property type="entry name" value="P450, PUTATIVE (EUROFUNG)-RELATED-RELATED"/>
    <property type="match status" value="1"/>
</dbReference>
<dbReference type="GO" id="GO:0005506">
    <property type="term" value="F:iron ion binding"/>
    <property type="evidence" value="ECO:0007669"/>
    <property type="project" value="InterPro"/>
</dbReference>
<reference evidence="8" key="1">
    <citation type="submission" date="2015-01" db="EMBL/GenBank/DDBJ databases">
        <authorList>
            <person name="Durling Mikael"/>
        </authorList>
    </citation>
    <scope>NUCLEOTIDE SEQUENCE</scope>
</reference>
<keyword evidence="2 6" id="KW-0479">Metal-binding</keyword>
<comment type="cofactor">
    <cofactor evidence="6">
        <name>heme</name>
        <dbReference type="ChEBI" id="CHEBI:30413"/>
    </cofactor>
</comment>
<evidence type="ECO:0000256" key="6">
    <source>
        <dbReference type="PIRSR" id="PIRSR602401-1"/>
    </source>
</evidence>
<dbReference type="CDD" id="cd11065">
    <property type="entry name" value="CYP64-like"/>
    <property type="match status" value="1"/>
</dbReference>
<dbReference type="InterPro" id="IPR050364">
    <property type="entry name" value="Cytochrome_P450_fung"/>
</dbReference>
<evidence type="ECO:0000256" key="2">
    <source>
        <dbReference type="ARBA" id="ARBA00022723"/>
    </source>
</evidence>
<keyword evidence="6" id="KW-0349">Heme</keyword>
<dbReference type="PRINTS" id="PR00385">
    <property type="entry name" value="P450"/>
</dbReference>
<proteinExistence type="inferred from homology"/>
<dbReference type="InterPro" id="IPR036396">
    <property type="entry name" value="Cyt_P450_sf"/>
</dbReference>
<dbReference type="PRINTS" id="PR00463">
    <property type="entry name" value="EP450I"/>
</dbReference>
<protein>
    <recommendedName>
        <fullName evidence="9">Cytochrome P450</fullName>
    </recommendedName>
</protein>
<evidence type="ECO:0000256" key="5">
    <source>
        <dbReference type="ARBA" id="ARBA00023033"/>
    </source>
</evidence>
<dbReference type="EMBL" id="CDPU01000102">
    <property type="protein sequence ID" value="CEO57442.1"/>
    <property type="molecule type" value="Genomic_DNA"/>
</dbReference>
<evidence type="ECO:0008006" key="9">
    <source>
        <dbReference type="Google" id="ProtNLM"/>
    </source>
</evidence>
<keyword evidence="5" id="KW-0503">Monooxygenase</keyword>
<dbReference type="GO" id="GO:0016705">
    <property type="term" value="F:oxidoreductase activity, acting on paired donors, with incorporation or reduction of molecular oxygen"/>
    <property type="evidence" value="ECO:0007669"/>
    <property type="project" value="InterPro"/>
</dbReference>
<feature type="binding site" description="axial binding residue" evidence="6">
    <location>
        <position position="491"/>
    </location>
    <ligand>
        <name>heme</name>
        <dbReference type="ChEBI" id="CHEBI:30413"/>
    </ligand>
    <ligandPart>
        <name>Fe</name>
        <dbReference type="ChEBI" id="CHEBI:18248"/>
    </ligandPart>
</feature>
<dbReference type="SUPFAM" id="SSF48264">
    <property type="entry name" value="Cytochrome P450"/>
    <property type="match status" value="1"/>
</dbReference>
<keyword evidence="4 6" id="KW-0408">Iron</keyword>
<evidence type="ECO:0000256" key="4">
    <source>
        <dbReference type="ARBA" id="ARBA00023004"/>
    </source>
</evidence>
<feature type="signal peptide" evidence="7">
    <location>
        <begin position="1"/>
        <end position="27"/>
    </location>
</feature>
<organism evidence="8">
    <name type="scientific">Bionectria ochroleuca</name>
    <name type="common">Gliocladium roseum</name>
    <dbReference type="NCBI Taxonomy" id="29856"/>
    <lineage>
        <taxon>Eukaryota</taxon>
        <taxon>Fungi</taxon>
        <taxon>Dikarya</taxon>
        <taxon>Ascomycota</taxon>
        <taxon>Pezizomycotina</taxon>
        <taxon>Sordariomycetes</taxon>
        <taxon>Hypocreomycetidae</taxon>
        <taxon>Hypocreales</taxon>
        <taxon>Bionectriaceae</taxon>
        <taxon>Clonostachys</taxon>
    </lineage>
</organism>
<gene>
    <name evidence="8" type="ORF">BN869_000013500_1</name>
</gene>
<name>A0A0B7KPR0_BIOOC</name>
<dbReference type="Gene3D" id="1.10.630.10">
    <property type="entry name" value="Cytochrome P450"/>
    <property type="match status" value="1"/>
</dbReference>
<accession>A0A0B7KPR0</accession>
<comment type="similarity">
    <text evidence="1">Belongs to the cytochrome P450 family.</text>
</comment>
<dbReference type="AlphaFoldDB" id="A0A0B7KPR0"/>
<keyword evidence="7" id="KW-0732">Signal</keyword>
<dbReference type="PANTHER" id="PTHR46300:SF2">
    <property type="entry name" value="CYTOCHROME P450 MONOOXYGENASE ALNH-RELATED"/>
    <property type="match status" value="1"/>
</dbReference>
<dbReference type="InterPro" id="IPR001128">
    <property type="entry name" value="Cyt_P450"/>
</dbReference>
<dbReference type="GO" id="GO:0020037">
    <property type="term" value="F:heme binding"/>
    <property type="evidence" value="ECO:0007669"/>
    <property type="project" value="InterPro"/>
</dbReference>
<dbReference type="Pfam" id="PF00067">
    <property type="entry name" value="p450"/>
    <property type="match status" value="1"/>
</dbReference>
<evidence type="ECO:0000256" key="1">
    <source>
        <dbReference type="ARBA" id="ARBA00010617"/>
    </source>
</evidence>